<gene>
    <name evidence="2" type="ORF">CROQUDRAFT_715198</name>
</gene>
<evidence type="ECO:0000313" key="2">
    <source>
        <dbReference type="EMBL" id="KAG0147163.1"/>
    </source>
</evidence>
<sequence>MYRIHKVLFVTYLLQMFISLVSALAMKTQILHWRWEVTNTTTFSGGMNFTYFLDGDCVMNDYTLTMKEPTLIYTPLREITTRDTAESTTWTLADTHIMSRRCEQRTNVELLINKDGKSNTHFKVAFQRLCTDKNCQDTDKGFDVSCIS</sequence>
<evidence type="ECO:0008006" key="4">
    <source>
        <dbReference type="Google" id="ProtNLM"/>
    </source>
</evidence>
<evidence type="ECO:0000313" key="3">
    <source>
        <dbReference type="Proteomes" id="UP000886653"/>
    </source>
</evidence>
<feature type="non-terminal residue" evidence="2">
    <location>
        <position position="148"/>
    </location>
</feature>
<comment type="caution">
    <text evidence="2">The sequence shown here is derived from an EMBL/GenBank/DDBJ whole genome shotgun (WGS) entry which is preliminary data.</text>
</comment>
<dbReference type="EMBL" id="MU167251">
    <property type="protein sequence ID" value="KAG0147163.1"/>
    <property type="molecule type" value="Genomic_DNA"/>
</dbReference>
<keyword evidence="3" id="KW-1185">Reference proteome</keyword>
<evidence type="ECO:0000256" key="1">
    <source>
        <dbReference type="SAM" id="SignalP"/>
    </source>
</evidence>
<feature type="chain" id="PRO_5040489140" description="Lipocalin" evidence="1">
    <location>
        <begin position="24"/>
        <end position="148"/>
    </location>
</feature>
<name>A0A9P6NJJ7_9BASI</name>
<dbReference type="Proteomes" id="UP000886653">
    <property type="component" value="Unassembled WGS sequence"/>
</dbReference>
<feature type="signal peptide" evidence="1">
    <location>
        <begin position="1"/>
        <end position="23"/>
    </location>
</feature>
<keyword evidence="1" id="KW-0732">Signal</keyword>
<proteinExistence type="predicted"/>
<protein>
    <recommendedName>
        <fullName evidence="4">Lipocalin</fullName>
    </recommendedName>
</protein>
<accession>A0A9P6NJJ7</accession>
<dbReference type="AlphaFoldDB" id="A0A9P6NJJ7"/>
<reference evidence="2" key="1">
    <citation type="submission" date="2013-11" db="EMBL/GenBank/DDBJ databases">
        <title>Genome sequence of the fusiform rust pathogen reveals effectors for host alternation and coevolution with pine.</title>
        <authorList>
            <consortium name="DOE Joint Genome Institute"/>
            <person name="Smith K."/>
            <person name="Pendleton A."/>
            <person name="Kubisiak T."/>
            <person name="Anderson C."/>
            <person name="Salamov A."/>
            <person name="Aerts A."/>
            <person name="Riley R."/>
            <person name="Clum A."/>
            <person name="Lindquist E."/>
            <person name="Ence D."/>
            <person name="Campbell M."/>
            <person name="Kronenberg Z."/>
            <person name="Feau N."/>
            <person name="Dhillon B."/>
            <person name="Hamelin R."/>
            <person name="Burleigh J."/>
            <person name="Smith J."/>
            <person name="Yandell M."/>
            <person name="Nelson C."/>
            <person name="Grigoriev I."/>
            <person name="Davis J."/>
        </authorList>
    </citation>
    <scope>NUCLEOTIDE SEQUENCE</scope>
    <source>
        <strain evidence="2">G11</strain>
    </source>
</reference>
<organism evidence="2 3">
    <name type="scientific">Cronartium quercuum f. sp. fusiforme G11</name>
    <dbReference type="NCBI Taxonomy" id="708437"/>
    <lineage>
        <taxon>Eukaryota</taxon>
        <taxon>Fungi</taxon>
        <taxon>Dikarya</taxon>
        <taxon>Basidiomycota</taxon>
        <taxon>Pucciniomycotina</taxon>
        <taxon>Pucciniomycetes</taxon>
        <taxon>Pucciniales</taxon>
        <taxon>Coleosporiaceae</taxon>
        <taxon>Cronartium</taxon>
    </lineage>
</organism>